<keyword evidence="1" id="KW-1133">Transmembrane helix</keyword>
<evidence type="ECO:0000313" key="3">
    <source>
        <dbReference type="Proteomes" id="UP000218332"/>
    </source>
</evidence>
<keyword evidence="1" id="KW-0812">Transmembrane</keyword>
<organism evidence="2 3">
    <name type="scientific">Tamilnaduibacter salinus</name>
    <dbReference type="NCBI Taxonomy" id="1484056"/>
    <lineage>
        <taxon>Bacteria</taxon>
        <taxon>Pseudomonadati</taxon>
        <taxon>Pseudomonadota</taxon>
        <taxon>Gammaproteobacteria</taxon>
        <taxon>Pseudomonadales</taxon>
        <taxon>Marinobacteraceae</taxon>
        <taxon>Tamilnaduibacter</taxon>
    </lineage>
</organism>
<evidence type="ECO:0000313" key="2">
    <source>
        <dbReference type="EMBL" id="PAV24477.1"/>
    </source>
</evidence>
<sequence>MESRSTFVTVIAWIFIVGAGFASFVSILQAIMVSTIFSGDEFRSIPDDAPAMARFMFQYFHLVVYGFCALSILTFVAAIALLKRKNWARLIFIGILSFGVLWQIGGLIMQLFLFPEFPAPPEGEGFEEFERMGDIMLWFSFALAAALSGLLIWIIKKLVTQPIVSEFTVVGDT</sequence>
<reference evidence="2 3" key="1">
    <citation type="submission" date="2017-07" db="EMBL/GenBank/DDBJ databases">
        <title>Tamlnaduibacter salinus (Mi-7) genome sequencing.</title>
        <authorList>
            <person name="Verma A."/>
            <person name="Krishnamurthi S."/>
        </authorList>
    </citation>
    <scope>NUCLEOTIDE SEQUENCE [LARGE SCALE GENOMIC DNA]</scope>
    <source>
        <strain evidence="2 3">Mi-7</strain>
    </source>
</reference>
<feature type="transmembrane region" description="Helical" evidence="1">
    <location>
        <begin position="7"/>
        <end position="37"/>
    </location>
</feature>
<protein>
    <submittedName>
        <fullName evidence="2">Uncharacterized protein</fullName>
    </submittedName>
</protein>
<accession>A0A2A2HYZ5</accession>
<gene>
    <name evidence="2" type="ORF">CF392_16060</name>
</gene>
<feature type="transmembrane region" description="Helical" evidence="1">
    <location>
        <begin position="57"/>
        <end position="82"/>
    </location>
</feature>
<feature type="transmembrane region" description="Helical" evidence="1">
    <location>
        <begin position="89"/>
        <end position="115"/>
    </location>
</feature>
<dbReference type="EMBL" id="NMPM01000163">
    <property type="protein sequence ID" value="PAV24477.1"/>
    <property type="molecule type" value="Genomic_DNA"/>
</dbReference>
<evidence type="ECO:0000256" key="1">
    <source>
        <dbReference type="SAM" id="Phobius"/>
    </source>
</evidence>
<dbReference type="AlphaFoldDB" id="A0A2A2HYZ5"/>
<keyword evidence="1" id="KW-0472">Membrane</keyword>
<comment type="caution">
    <text evidence="2">The sequence shown here is derived from an EMBL/GenBank/DDBJ whole genome shotgun (WGS) entry which is preliminary data.</text>
</comment>
<dbReference type="Proteomes" id="UP000218332">
    <property type="component" value="Unassembled WGS sequence"/>
</dbReference>
<keyword evidence="3" id="KW-1185">Reference proteome</keyword>
<feature type="transmembrane region" description="Helical" evidence="1">
    <location>
        <begin position="135"/>
        <end position="155"/>
    </location>
</feature>
<proteinExistence type="predicted"/>
<dbReference type="RefSeq" id="WP_095612412.1">
    <property type="nucleotide sequence ID" value="NZ_NMPM01000163.1"/>
</dbReference>
<name>A0A2A2HYZ5_9GAMM</name>